<name>A0A414AYE9_9FIRM</name>
<feature type="transmembrane region" description="Helical" evidence="7">
    <location>
        <begin position="73"/>
        <end position="97"/>
    </location>
</feature>
<evidence type="ECO:0000256" key="6">
    <source>
        <dbReference type="ARBA" id="ARBA00023136"/>
    </source>
</evidence>
<evidence type="ECO:0000256" key="4">
    <source>
        <dbReference type="ARBA" id="ARBA00022692"/>
    </source>
</evidence>
<evidence type="ECO:0000256" key="2">
    <source>
        <dbReference type="ARBA" id="ARBA00022448"/>
    </source>
</evidence>
<feature type="transmembrane region" description="Helical" evidence="7">
    <location>
        <begin position="145"/>
        <end position="164"/>
    </location>
</feature>
<keyword evidence="4 7" id="KW-0812">Transmembrane</keyword>
<dbReference type="GO" id="GO:0005886">
    <property type="term" value="C:plasma membrane"/>
    <property type="evidence" value="ECO:0007669"/>
    <property type="project" value="UniProtKB-SubCell"/>
</dbReference>
<comment type="caution">
    <text evidence="9">The sequence shown here is derived from an EMBL/GenBank/DDBJ whole genome shotgun (WGS) entry which is preliminary data.</text>
</comment>
<evidence type="ECO:0000313" key="10">
    <source>
        <dbReference type="Proteomes" id="UP000283975"/>
    </source>
</evidence>
<feature type="transmembrane region" description="Helical" evidence="7">
    <location>
        <begin position="12"/>
        <end position="32"/>
    </location>
</feature>
<dbReference type="CDD" id="cd06261">
    <property type="entry name" value="TM_PBP2"/>
    <property type="match status" value="1"/>
</dbReference>
<protein>
    <submittedName>
        <fullName evidence="9">Carbohydrate ABC transporter permease</fullName>
    </submittedName>
</protein>
<dbReference type="InterPro" id="IPR000515">
    <property type="entry name" value="MetI-like"/>
</dbReference>
<feature type="transmembrane region" description="Helical" evidence="7">
    <location>
        <begin position="244"/>
        <end position="265"/>
    </location>
</feature>
<evidence type="ECO:0000256" key="5">
    <source>
        <dbReference type="ARBA" id="ARBA00022989"/>
    </source>
</evidence>
<evidence type="ECO:0000256" key="1">
    <source>
        <dbReference type="ARBA" id="ARBA00004651"/>
    </source>
</evidence>
<keyword evidence="6 7" id="KW-0472">Membrane</keyword>
<dbReference type="AlphaFoldDB" id="A0A414AYE9"/>
<evidence type="ECO:0000256" key="3">
    <source>
        <dbReference type="ARBA" id="ARBA00022475"/>
    </source>
</evidence>
<feature type="transmembrane region" description="Helical" evidence="7">
    <location>
        <begin position="185"/>
        <end position="208"/>
    </location>
</feature>
<dbReference type="Pfam" id="PF00528">
    <property type="entry name" value="BPD_transp_1"/>
    <property type="match status" value="1"/>
</dbReference>
<dbReference type="PANTHER" id="PTHR43744">
    <property type="entry name" value="ABC TRANSPORTER PERMEASE PROTEIN MG189-RELATED-RELATED"/>
    <property type="match status" value="1"/>
</dbReference>
<dbReference type="PROSITE" id="PS50928">
    <property type="entry name" value="ABC_TM1"/>
    <property type="match status" value="1"/>
</dbReference>
<feature type="domain" description="ABC transmembrane type-1" evidence="8">
    <location>
        <begin position="74"/>
        <end position="265"/>
    </location>
</feature>
<dbReference type="SUPFAM" id="SSF161098">
    <property type="entry name" value="MetI-like"/>
    <property type="match status" value="1"/>
</dbReference>
<evidence type="ECO:0000313" key="9">
    <source>
        <dbReference type="EMBL" id="RHC57122.1"/>
    </source>
</evidence>
<feature type="transmembrane region" description="Helical" evidence="7">
    <location>
        <begin position="109"/>
        <end position="133"/>
    </location>
</feature>
<gene>
    <name evidence="9" type="ORF">DW839_07195</name>
</gene>
<dbReference type="Gene3D" id="1.10.3720.10">
    <property type="entry name" value="MetI-like"/>
    <property type="match status" value="1"/>
</dbReference>
<sequence length="283" mass="31968">MKNKRTIGITIYHILVCIGGLIMVYPLIWMLMSSFKETNTIFATAKELLPEKATLVNYVNGWKGFAGSTFGRFFANSAIISVLSTVGAVASSAIVGYGFARCRFKGKKLLFTCMMVSMMLPFQVMMIPQFIWFKKLGWVGTYLPLIAPYFFGQGFFIFLIMQFIEGIPRELDEAAKIDGCSYYGVFRQIILPLIIPALITSGIFSFIWRWDDFMSPLLYINKTTMYPISYALKLFCDPSSTSDYGAMFAMATLSLLPAVIIFITLQKYLVEALPHQELRGNVE</sequence>
<reference evidence="9 10" key="1">
    <citation type="submission" date="2018-08" db="EMBL/GenBank/DDBJ databases">
        <title>A genome reference for cultivated species of the human gut microbiota.</title>
        <authorList>
            <person name="Zou Y."/>
            <person name="Xue W."/>
            <person name="Luo G."/>
        </authorList>
    </citation>
    <scope>NUCLEOTIDE SEQUENCE [LARGE SCALE GENOMIC DNA]</scope>
    <source>
        <strain evidence="9 10">AM35-14</strain>
    </source>
</reference>
<keyword evidence="2 7" id="KW-0813">Transport</keyword>
<dbReference type="PANTHER" id="PTHR43744:SF6">
    <property type="entry name" value="ABC TRANSPORTER PERMEASE PROTEIN YESQ-RELATED"/>
    <property type="match status" value="1"/>
</dbReference>
<dbReference type="InterPro" id="IPR035906">
    <property type="entry name" value="MetI-like_sf"/>
</dbReference>
<organism evidence="9 10">
    <name type="scientific">Enterocloster bolteae</name>
    <dbReference type="NCBI Taxonomy" id="208479"/>
    <lineage>
        <taxon>Bacteria</taxon>
        <taxon>Bacillati</taxon>
        <taxon>Bacillota</taxon>
        <taxon>Clostridia</taxon>
        <taxon>Lachnospirales</taxon>
        <taxon>Lachnospiraceae</taxon>
        <taxon>Enterocloster</taxon>
    </lineage>
</organism>
<accession>A0A414AYE9</accession>
<evidence type="ECO:0000259" key="8">
    <source>
        <dbReference type="PROSITE" id="PS50928"/>
    </source>
</evidence>
<dbReference type="EMBL" id="QSHZ01000006">
    <property type="protein sequence ID" value="RHC57122.1"/>
    <property type="molecule type" value="Genomic_DNA"/>
</dbReference>
<evidence type="ECO:0000256" key="7">
    <source>
        <dbReference type="RuleBase" id="RU363032"/>
    </source>
</evidence>
<proteinExistence type="inferred from homology"/>
<keyword evidence="3" id="KW-1003">Cell membrane</keyword>
<dbReference type="GO" id="GO:0055085">
    <property type="term" value="P:transmembrane transport"/>
    <property type="evidence" value="ECO:0007669"/>
    <property type="project" value="InterPro"/>
</dbReference>
<comment type="subcellular location">
    <subcellularLocation>
        <location evidence="1 7">Cell membrane</location>
        <topology evidence="1 7">Multi-pass membrane protein</topology>
    </subcellularLocation>
</comment>
<keyword evidence="5 7" id="KW-1133">Transmembrane helix</keyword>
<dbReference type="Proteomes" id="UP000283975">
    <property type="component" value="Unassembled WGS sequence"/>
</dbReference>
<comment type="similarity">
    <text evidence="7">Belongs to the binding-protein-dependent transport system permease family.</text>
</comment>